<evidence type="ECO:0000256" key="1">
    <source>
        <dbReference type="SAM" id="MobiDB-lite"/>
    </source>
</evidence>
<dbReference type="OrthoDB" id="2285917at2759"/>
<dbReference type="AlphaFoldDB" id="A0A068SC16"/>
<dbReference type="EMBL" id="CBTN010000069">
    <property type="protein sequence ID" value="CDH59387.1"/>
    <property type="molecule type" value="Genomic_DNA"/>
</dbReference>
<evidence type="ECO:0000313" key="2">
    <source>
        <dbReference type="EMBL" id="CDH59387.1"/>
    </source>
</evidence>
<protein>
    <submittedName>
        <fullName evidence="2">Uncharacterized protein</fullName>
    </submittedName>
</protein>
<organism evidence="2 3">
    <name type="scientific">Lichtheimia corymbifera JMRC:FSU:9682</name>
    <dbReference type="NCBI Taxonomy" id="1263082"/>
    <lineage>
        <taxon>Eukaryota</taxon>
        <taxon>Fungi</taxon>
        <taxon>Fungi incertae sedis</taxon>
        <taxon>Mucoromycota</taxon>
        <taxon>Mucoromycotina</taxon>
        <taxon>Mucoromycetes</taxon>
        <taxon>Mucorales</taxon>
        <taxon>Lichtheimiaceae</taxon>
        <taxon>Lichtheimia</taxon>
    </lineage>
</organism>
<reference evidence="2" key="1">
    <citation type="submission" date="2013-08" db="EMBL/GenBank/DDBJ databases">
        <title>Gene expansion shapes genome architecture in the human pathogen Lichtheimia corymbifera: an evolutionary genomics analysis in the ancient terrestrial Mucorales (Mucoromycotina).</title>
        <authorList>
            <person name="Schwartze V.U."/>
            <person name="Winter S."/>
            <person name="Shelest E."/>
            <person name="Marcet-Houben M."/>
            <person name="Horn F."/>
            <person name="Wehner S."/>
            <person name="Hoffmann K."/>
            <person name="Riege K."/>
            <person name="Sammeth M."/>
            <person name="Nowrousian M."/>
            <person name="Valiante V."/>
            <person name="Linde J."/>
            <person name="Jacobsen I.D."/>
            <person name="Marz M."/>
            <person name="Brakhage A.A."/>
            <person name="Gabaldon T."/>
            <person name="Bocker S."/>
            <person name="Voigt K."/>
        </authorList>
    </citation>
    <scope>NUCLEOTIDE SEQUENCE [LARGE SCALE GENOMIC DNA]</scope>
    <source>
        <strain evidence="2">FSU 9682</strain>
    </source>
</reference>
<feature type="compositionally biased region" description="Polar residues" evidence="1">
    <location>
        <begin position="287"/>
        <end position="296"/>
    </location>
</feature>
<feature type="region of interest" description="Disordered" evidence="1">
    <location>
        <begin position="268"/>
        <end position="296"/>
    </location>
</feature>
<dbReference type="VEuPathDB" id="FungiDB:LCOR_10203.1"/>
<gene>
    <name evidence="2" type="ORF">LCOR_10203.1</name>
</gene>
<comment type="caution">
    <text evidence="2">The sequence shown here is derived from an EMBL/GenBank/DDBJ whole genome shotgun (WGS) entry which is preliminary data.</text>
</comment>
<evidence type="ECO:0000313" key="3">
    <source>
        <dbReference type="Proteomes" id="UP000027586"/>
    </source>
</evidence>
<proteinExistence type="predicted"/>
<accession>A0A068SC16</accession>
<dbReference type="Proteomes" id="UP000027586">
    <property type="component" value="Unassembled WGS sequence"/>
</dbReference>
<name>A0A068SC16_9FUNG</name>
<sequence>MTQPDFELLQYSLPSKHRSGSDSMSKHMLKDPRVVSIVVSTIIGESAQHLYAPRDCQWLDGSRGDVLYAPIVCTPEFPPLVVEVQLTLDPSFIRRLTTYCWNASDAYQVKPIAVTFCIQAARSEISDKFGDTDKAPFMRTLPCDFWAQQHFVMTATTIHDHINTTPMHPLVALVYVLTQQQTLLISLEHKDDDTVQLLYKIAKDAMKDKIEPQDHAVDVLLDVCTQVKKQFQKIVDEVNEEGELDPNRIKAYAADGALYSESCIRKYQGPTSPSSSMPAPPDLPENVTPTRSSQTVDRLRTIPAEPRKGDMDVVVEFIDKRKRLNKRMDWLQCYREGRAKGYFTKYKNHQSLKASFNSRKIR</sequence>
<keyword evidence="3" id="KW-1185">Reference proteome</keyword>